<reference evidence="1" key="3">
    <citation type="submission" date="2025-09" db="UniProtKB">
        <authorList>
            <consortium name="Ensembl"/>
        </authorList>
    </citation>
    <scope>IDENTIFICATION</scope>
</reference>
<organism evidence="1 2">
    <name type="scientific">Sphaeramia orbicularis</name>
    <name type="common">orbiculate cardinalfish</name>
    <dbReference type="NCBI Taxonomy" id="375764"/>
    <lineage>
        <taxon>Eukaryota</taxon>
        <taxon>Metazoa</taxon>
        <taxon>Chordata</taxon>
        <taxon>Craniata</taxon>
        <taxon>Vertebrata</taxon>
        <taxon>Euteleostomi</taxon>
        <taxon>Actinopterygii</taxon>
        <taxon>Neopterygii</taxon>
        <taxon>Teleostei</taxon>
        <taxon>Neoteleostei</taxon>
        <taxon>Acanthomorphata</taxon>
        <taxon>Gobiaria</taxon>
        <taxon>Kurtiformes</taxon>
        <taxon>Apogonoidei</taxon>
        <taxon>Apogonidae</taxon>
        <taxon>Apogoninae</taxon>
        <taxon>Sphaeramia</taxon>
    </lineage>
</organism>
<dbReference type="InParanoid" id="A0A673CS67"/>
<dbReference type="InterPro" id="IPR011029">
    <property type="entry name" value="DEATH-like_dom_sf"/>
</dbReference>
<sequence length="59" mass="6668">MLIGPNPATFEYDKIMSARYVIDLVRHKGPGACSYLIEKICELDPTLSQFLNLRTPDLV</sequence>
<dbReference type="Gene3D" id="1.10.533.10">
    <property type="entry name" value="Death Domain, Fas"/>
    <property type="match status" value="1"/>
</dbReference>
<dbReference type="AlphaFoldDB" id="A0A673CS67"/>
<dbReference type="Ensembl" id="ENSSORT00005056059.1">
    <property type="protein sequence ID" value="ENSSORP00005054783.1"/>
    <property type="gene ID" value="ENSSORG00005024508.1"/>
</dbReference>
<dbReference type="SUPFAM" id="SSF47986">
    <property type="entry name" value="DEATH domain"/>
    <property type="match status" value="1"/>
</dbReference>
<reference evidence="1" key="1">
    <citation type="submission" date="2019-06" db="EMBL/GenBank/DDBJ databases">
        <authorList>
            <consortium name="Wellcome Sanger Institute Data Sharing"/>
        </authorList>
    </citation>
    <scope>NUCLEOTIDE SEQUENCE [LARGE SCALE GENOMIC DNA]</scope>
</reference>
<evidence type="ECO:0008006" key="3">
    <source>
        <dbReference type="Google" id="ProtNLM"/>
    </source>
</evidence>
<name>A0A673CS67_9TELE</name>
<proteinExistence type="predicted"/>
<accession>A0A673CS67</accession>
<keyword evidence="2" id="KW-1185">Reference proteome</keyword>
<evidence type="ECO:0000313" key="2">
    <source>
        <dbReference type="Proteomes" id="UP000472271"/>
    </source>
</evidence>
<reference evidence="1" key="2">
    <citation type="submission" date="2025-08" db="UniProtKB">
        <authorList>
            <consortium name="Ensembl"/>
        </authorList>
    </citation>
    <scope>IDENTIFICATION</scope>
</reference>
<evidence type="ECO:0000313" key="1">
    <source>
        <dbReference type="Ensembl" id="ENSSORP00005054783.1"/>
    </source>
</evidence>
<protein>
    <recommendedName>
        <fullName evidence="3">CARD domain-containing protein</fullName>
    </recommendedName>
</protein>
<dbReference type="Proteomes" id="UP000472271">
    <property type="component" value="Chromosome 20"/>
</dbReference>